<dbReference type="EMBL" id="MFMU01000009">
    <property type="protein sequence ID" value="OGG93374.1"/>
    <property type="molecule type" value="Genomic_DNA"/>
</dbReference>
<evidence type="ECO:0000313" key="4">
    <source>
        <dbReference type="Proteomes" id="UP000176867"/>
    </source>
</evidence>
<dbReference type="GO" id="GO:0005975">
    <property type="term" value="P:carbohydrate metabolic process"/>
    <property type="evidence" value="ECO:0007669"/>
    <property type="project" value="InterPro"/>
</dbReference>
<evidence type="ECO:0000256" key="2">
    <source>
        <dbReference type="ARBA" id="ARBA00023235"/>
    </source>
</evidence>
<dbReference type="InterPro" id="IPR000056">
    <property type="entry name" value="Ribul_P_3_epim-like"/>
</dbReference>
<dbReference type="PANTHER" id="PTHR11749">
    <property type="entry name" value="RIBULOSE-5-PHOSPHATE-3-EPIMERASE"/>
    <property type="match status" value="1"/>
</dbReference>
<evidence type="ECO:0000256" key="1">
    <source>
        <dbReference type="ARBA" id="ARBA00022723"/>
    </source>
</evidence>
<gene>
    <name evidence="3" type="ORF">A2609_01650</name>
</gene>
<protein>
    <recommendedName>
        <fullName evidence="5">Ribulose-phosphate 3-epimerase</fullName>
    </recommendedName>
</protein>
<evidence type="ECO:0000313" key="3">
    <source>
        <dbReference type="EMBL" id="OGG93374.1"/>
    </source>
</evidence>
<comment type="caution">
    <text evidence="3">The sequence shown here is derived from an EMBL/GenBank/DDBJ whole genome shotgun (WGS) entry which is preliminary data.</text>
</comment>
<name>A0A1F6G5I8_9BACT</name>
<sequence>MGIVVPAVLPSSKHELEEKLELFSRINSVSRVQIDVVDGRFASPASWPYIAPAELHTMVASGEMLPHLDRLVYEIDLMCLDAESVIESWLALGVSRITFHAESASNVQRLLSSVRRRYGAGGLAPLISFGLALNIASDIALIELCIGEIEFVQFMGIVNIGRQGQSFDERVFEKIRIFHARHPDIPLQVDGGVSLEQVKKLVALGVSSIIIGSAIVRSSDPAAAIAAFEELQSPYGV</sequence>
<dbReference type="Proteomes" id="UP000176867">
    <property type="component" value="Unassembled WGS sequence"/>
</dbReference>
<accession>A0A1F6G5I8</accession>
<dbReference type="AlphaFoldDB" id="A0A1F6G5I8"/>
<dbReference type="GO" id="GO:0016857">
    <property type="term" value="F:racemase and epimerase activity, acting on carbohydrates and derivatives"/>
    <property type="evidence" value="ECO:0007669"/>
    <property type="project" value="InterPro"/>
</dbReference>
<proteinExistence type="predicted"/>
<dbReference type="STRING" id="1798533.A2609_01650"/>
<dbReference type="GO" id="GO:0046872">
    <property type="term" value="F:metal ion binding"/>
    <property type="evidence" value="ECO:0007669"/>
    <property type="project" value="UniProtKB-KW"/>
</dbReference>
<dbReference type="InterPro" id="IPR013785">
    <property type="entry name" value="Aldolase_TIM"/>
</dbReference>
<keyword evidence="1" id="KW-0479">Metal-binding</keyword>
<dbReference type="InterPro" id="IPR011060">
    <property type="entry name" value="RibuloseP-bd_barrel"/>
</dbReference>
<reference evidence="3 4" key="1">
    <citation type="journal article" date="2016" name="Nat. Commun.">
        <title>Thousands of microbial genomes shed light on interconnected biogeochemical processes in an aquifer system.</title>
        <authorList>
            <person name="Anantharaman K."/>
            <person name="Brown C.T."/>
            <person name="Hug L.A."/>
            <person name="Sharon I."/>
            <person name="Castelle C.J."/>
            <person name="Probst A.J."/>
            <person name="Thomas B.C."/>
            <person name="Singh A."/>
            <person name="Wilkins M.J."/>
            <person name="Karaoz U."/>
            <person name="Brodie E.L."/>
            <person name="Williams K.H."/>
            <person name="Hubbard S.S."/>
            <person name="Banfield J.F."/>
        </authorList>
    </citation>
    <scope>NUCLEOTIDE SEQUENCE [LARGE SCALE GENOMIC DNA]</scope>
</reference>
<dbReference type="Pfam" id="PF00834">
    <property type="entry name" value="Ribul_P_3_epim"/>
    <property type="match status" value="1"/>
</dbReference>
<dbReference type="Gene3D" id="3.20.20.70">
    <property type="entry name" value="Aldolase class I"/>
    <property type="match status" value="1"/>
</dbReference>
<dbReference type="SUPFAM" id="SSF51366">
    <property type="entry name" value="Ribulose-phoshate binding barrel"/>
    <property type="match status" value="1"/>
</dbReference>
<keyword evidence="2" id="KW-0413">Isomerase</keyword>
<evidence type="ECO:0008006" key="5">
    <source>
        <dbReference type="Google" id="ProtNLM"/>
    </source>
</evidence>
<organism evidence="3 4">
    <name type="scientific">Candidatus Kaiserbacteria bacterium RIFOXYD1_FULL_47_14</name>
    <dbReference type="NCBI Taxonomy" id="1798533"/>
    <lineage>
        <taxon>Bacteria</taxon>
        <taxon>Candidatus Kaiseribacteriota</taxon>
    </lineage>
</organism>